<dbReference type="EMBL" id="WKFB01000097">
    <property type="protein sequence ID" value="KAF6736111.1"/>
    <property type="molecule type" value="Genomic_DNA"/>
</dbReference>
<name>A0A834FKY4_ORYME</name>
<comment type="caution">
    <text evidence="2">The sequence shown here is derived from an EMBL/GenBank/DDBJ whole genome shotgun (WGS) entry which is preliminary data.</text>
</comment>
<dbReference type="Proteomes" id="UP000646548">
    <property type="component" value="Unassembled WGS sequence"/>
</dbReference>
<reference evidence="2" key="1">
    <citation type="journal article" name="BMC Genomics">
        <title>Long-read sequencing and de novo genome assembly of marine medaka (Oryzias melastigma).</title>
        <authorList>
            <person name="Liang P."/>
            <person name="Saqib H.S.A."/>
            <person name="Ni X."/>
            <person name="Shen Y."/>
        </authorList>
    </citation>
    <scope>NUCLEOTIDE SEQUENCE</scope>
    <source>
        <strain evidence="2">Bigg-433</strain>
    </source>
</reference>
<accession>A0A834FKY4</accession>
<evidence type="ECO:0000313" key="2">
    <source>
        <dbReference type="EMBL" id="KAF6736111.1"/>
    </source>
</evidence>
<sequence length="757" mass="85524">MTLLAGFLLQTQSIVFYSLSGLSPTGRQASSLGLEWSDTFLHLSGVTVIFSFWSPWGGNGTRGEKWRDLRGPSCLPGNRVAEADSVSLHPWETMRYDQRDRAACVSVSVGEKNKFSWGNRLERQRKSSMEVPTCSHALSAPPASPIDKEAVSSGLKWLVCRANEKHRSSQEFKDGDSERRIERWRRRAKAQEEEECVMSGPNSDATCFEKSSMFFSSLGTPHYRNFLRLSTCRHRIGLLFGRIYLVETEAPGQSGEISLVEMATQNFLLHIHISTDIVRKMILSTRPESVDELKRMIQEKFKLDFDFSLSYEDPDFDGQLCSLVDIEELPQKAVLKVVRPESDTSSIASDDTIILPHAMTPERIDKWPQVFPMPTFSYEVELVLNEGNSTYQRTGKSLKLTRGQKHDILEALAATMHSFKAYPNDREVSVVAEALVTHHPCLKEPGSKTGWYGWKNSLKFKMGNYRAKLSRAGFQEVAVNSGKRSKNNPNRQAAHTGIKRPKRAELNYLPNFPRGEDAASLEQLRLQIIDEVKKTDKDHILITKSMQSTFALRRKEIISDDLPVADILERWPALKMESQICAEFHRITNINLKNHFFAVLDQHTPRLQSIFRKKASRTGKASDVLGQLFTTYDLQVSDISQYLIDMHVCTIFSDGQSREPDVVDTPLGLLAVGADPQNAMFHPVKILVVLEGNTIIDVPTLADGFVILFALIYALHLAYPKTLVNTFDFIQKVLMGLEDEKLKPKVLSLKNDLLTEL</sequence>
<proteinExistence type="predicted"/>
<dbReference type="CDD" id="cd05992">
    <property type="entry name" value="PB1"/>
    <property type="match status" value="1"/>
</dbReference>
<gene>
    <name evidence="2" type="ORF">FQA47_014625</name>
</gene>
<evidence type="ECO:0000256" key="1">
    <source>
        <dbReference type="SAM" id="MobiDB-lite"/>
    </source>
</evidence>
<feature type="region of interest" description="Disordered" evidence="1">
    <location>
        <begin position="479"/>
        <end position="500"/>
    </location>
</feature>
<dbReference type="PANTHER" id="PTHR31025">
    <property type="entry name" value="SI:CH211-196P9.1-RELATED"/>
    <property type="match status" value="1"/>
</dbReference>
<protein>
    <submittedName>
        <fullName evidence="2">Sterile alpha motif domain-containing protein 3</fullName>
    </submittedName>
</protein>
<organism evidence="2 3">
    <name type="scientific">Oryzias melastigma</name>
    <name type="common">Marine medaka</name>
    <dbReference type="NCBI Taxonomy" id="30732"/>
    <lineage>
        <taxon>Eukaryota</taxon>
        <taxon>Metazoa</taxon>
        <taxon>Chordata</taxon>
        <taxon>Craniata</taxon>
        <taxon>Vertebrata</taxon>
        <taxon>Euteleostomi</taxon>
        <taxon>Actinopterygii</taxon>
        <taxon>Neopterygii</taxon>
        <taxon>Teleostei</taxon>
        <taxon>Neoteleostei</taxon>
        <taxon>Acanthomorphata</taxon>
        <taxon>Ovalentaria</taxon>
        <taxon>Atherinomorphae</taxon>
        <taxon>Beloniformes</taxon>
        <taxon>Adrianichthyidae</taxon>
        <taxon>Oryziinae</taxon>
        <taxon>Oryzias</taxon>
    </lineage>
</organism>
<dbReference type="PANTHER" id="PTHR31025:SF19">
    <property type="entry name" value="SI:CH73-42K18.1-RELATED"/>
    <property type="match status" value="1"/>
</dbReference>
<dbReference type="AlphaFoldDB" id="A0A834FKY4"/>
<evidence type="ECO:0000313" key="3">
    <source>
        <dbReference type="Proteomes" id="UP000646548"/>
    </source>
</evidence>